<feature type="transmembrane region" description="Helical" evidence="8">
    <location>
        <begin position="204"/>
        <end position="226"/>
    </location>
</feature>
<feature type="domain" description="ABC transmembrane type-1" evidence="9">
    <location>
        <begin position="73"/>
        <end position="287"/>
    </location>
</feature>
<dbReference type="Pfam" id="PF00528">
    <property type="entry name" value="BPD_transp_1"/>
    <property type="match status" value="1"/>
</dbReference>
<dbReference type="GO" id="GO:0005886">
    <property type="term" value="C:plasma membrane"/>
    <property type="evidence" value="ECO:0007669"/>
    <property type="project" value="UniProtKB-SubCell"/>
</dbReference>
<dbReference type="PANTHER" id="PTHR42929">
    <property type="entry name" value="INNER MEMBRANE ABC TRANSPORTER PERMEASE PROTEIN YDCU-RELATED-RELATED"/>
    <property type="match status" value="1"/>
</dbReference>
<organism evidence="10 11">
    <name type="scientific">Roseiflexus castenholzii (strain DSM 13941 / HLO8)</name>
    <dbReference type="NCBI Taxonomy" id="383372"/>
    <lineage>
        <taxon>Bacteria</taxon>
        <taxon>Bacillati</taxon>
        <taxon>Chloroflexota</taxon>
        <taxon>Chloroflexia</taxon>
        <taxon>Chloroflexales</taxon>
        <taxon>Roseiflexineae</taxon>
        <taxon>Roseiflexaceae</taxon>
        <taxon>Roseiflexus</taxon>
    </lineage>
</organism>
<comment type="subcellular location">
    <subcellularLocation>
        <location evidence="1 8">Cell membrane</location>
        <topology evidence="1 8">Multi-pass membrane protein</topology>
    </subcellularLocation>
</comment>
<dbReference type="STRING" id="383372.Rcas_1235"/>
<keyword evidence="5 8" id="KW-0812">Transmembrane</keyword>
<name>A7NIN2_ROSCS</name>
<dbReference type="GO" id="GO:0055085">
    <property type="term" value="P:transmembrane transport"/>
    <property type="evidence" value="ECO:0007669"/>
    <property type="project" value="InterPro"/>
</dbReference>
<evidence type="ECO:0000256" key="6">
    <source>
        <dbReference type="ARBA" id="ARBA00022989"/>
    </source>
</evidence>
<sequence>MAPLTRTETSRSVIERRAFSWTWLGVAPFFLFVAAFLIWPTLSIIAQSFLDQERRLSLQNILELGRPFIVSSYVYSLQLSAVTAIGGGALGGLLAYAITIGGLPRPLRDAVLSFSGVASNFAGVPLAFAFIATLGQLGVVTQWLRSVGINLYPAFSLYSFWGLSIVYIYFQIPLMVLIMGPAFEGMRREWREAAESLGATSWHYWRYVGLPILLPSILGTMVLLFGNAFGAHATAFQLTGGGSQGNVVTILIGAQISSDALANPGLGNALALGMIVIMGVCIGLYTWLQRLSARWLRS</sequence>
<keyword evidence="11" id="KW-1185">Reference proteome</keyword>
<dbReference type="SUPFAM" id="SSF161098">
    <property type="entry name" value="MetI-like"/>
    <property type="match status" value="1"/>
</dbReference>
<evidence type="ECO:0000256" key="4">
    <source>
        <dbReference type="ARBA" id="ARBA00022475"/>
    </source>
</evidence>
<dbReference type="PROSITE" id="PS50928">
    <property type="entry name" value="ABC_TM1"/>
    <property type="match status" value="1"/>
</dbReference>
<dbReference type="EMBL" id="CP000804">
    <property type="protein sequence ID" value="ABU57332.1"/>
    <property type="molecule type" value="Genomic_DNA"/>
</dbReference>
<feature type="transmembrane region" description="Helical" evidence="8">
    <location>
        <begin position="158"/>
        <end position="183"/>
    </location>
</feature>
<evidence type="ECO:0000256" key="8">
    <source>
        <dbReference type="RuleBase" id="RU363032"/>
    </source>
</evidence>
<protein>
    <submittedName>
        <fullName evidence="10">Binding-protein-dependent transport systems inner membrane component</fullName>
    </submittedName>
</protein>
<keyword evidence="6 8" id="KW-1133">Transmembrane helix</keyword>
<evidence type="ECO:0000256" key="7">
    <source>
        <dbReference type="ARBA" id="ARBA00023136"/>
    </source>
</evidence>
<dbReference type="PANTHER" id="PTHR42929:SF1">
    <property type="entry name" value="INNER MEMBRANE ABC TRANSPORTER PERMEASE PROTEIN YDCU-RELATED"/>
    <property type="match status" value="1"/>
</dbReference>
<dbReference type="Gene3D" id="1.10.3720.10">
    <property type="entry name" value="MetI-like"/>
    <property type="match status" value="1"/>
</dbReference>
<evidence type="ECO:0000256" key="3">
    <source>
        <dbReference type="ARBA" id="ARBA00022448"/>
    </source>
</evidence>
<dbReference type="CDD" id="cd06261">
    <property type="entry name" value="TM_PBP2"/>
    <property type="match status" value="1"/>
</dbReference>
<dbReference type="AlphaFoldDB" id="A7NIN2"/>
<accession>A7NIN2</accession>
<gene>
    <name evidence="10" type="ordered locus">Rcas_1235</name>
</gene>
<feature type="transmembrane region" description="Helical" evidence="8">
    <location>
        <begin position="269"/>
        <end position="288"/>
    </location>
</feature>
<dbReference type="eggNOG" id="COG4132">
    <property type="taxonomic scope" value="Bacteria"/>
</dbReference>
<evidence type="ECO:0000313" key="11">
    <source>
        <dbReference type="Proteomes" id="UP000000263"/>
    </source>
</evidence>
<reference evidence="10 11" key="1">
    <citation type="submission" date="2007-08" db="EMBL/GenBank/DDBJ databases">
        <title>Complete sequence of Roseiflexus castenholzii DSM 13941.</title>
        <authorList>
            <consortium name="US DOE Joint Genome Institute"/>
            <person name="Copeland A."/>
            <person name="Lucas S."/>
            <person name="Lapidus A."/>
            <person name="Barry K."/>
            <person name="Glavina del Rio T."/>
            <person name="Dalin E."/>
            <person name="Tice H."/>
            <person name="Pitluck S."/>
            <person name="Thompson L.S."/>
            <person name="Brettin T."/>
            <person name="Bruce D."/>
            <person name="Detter J.C."/>
            <person name="Han C."/>
            <person name="Tapia R."/>
            <person name="Schmutz J."/>
            <person name="Larimer F."/>
            <person name="Land M."/>
            <person name="Hauser L."/>
            <person name="Kyrpides N."/>
            <person name="Mikhailova N."/>
            <person name="Bryant D.A."/>
            <person name="Hanada S."/>
            <person name="Tsukatani Y."/>
            <person name="Richardson P."/>
        </authorList>
    </citation>
    <scope>NUCLEOTIDE SEQUENCE [LARGE SCALE GENOMIC DNA]</scope>
    <source>
        <strain evidence="11">DSM 13941 / HLO8</strain>
    </source>
</reference>
<evidence type="ECO:0000256" key="1">
    <source>
        <dbReference type="ARBA" id="ARBA00004651"/>
    </source>
</evidence>
<keyword evidence="7 8" id="KW-0472">Membrane</keyword>
<dbReference type="RefSeq" id="WP_012119762.1">
    <property type="nucleotide sequence ID" value="NC_009767.1"/>
</dbReference>
<proteinExistence type="inferred from homology"/>
<dbReference type="HOGENOM" id="CLU_016047_18_6_0"/>
<dbReference type="KEGG" id="rca:Rcas_1235"/>
<evidence type="ECO:0000259" key="9">
    <source>
        <dbReference type="PROSITE" id="PS50928"/>
    </source>
</evidence>
<dbReference type="Proteomes" id="UP000000263">
    <property type="component" value="Chromosome"/>
</dbReference>
<dbReference type="InterPro" id="IPR000515">
    <property type="entry name" value="MetI-like"/>
</dbReference>
<keyword evidence="3 8" id="KW-0813">Transport</keyword>
<evidence type="ECO:0000313" key="10">
    <source>
        <dbReference type="EMBL" id="ABU57332.1"/>
    </source>
</evidence>
<dbReference type="InterPro" id="IPR035906">
    <property type="entry name" value="MetI-like_sf"/>
</dbReference>
<feature type="transmembrane region" description="Helical" evidence="8">
    <location>
        <begin position="73"/>
        <end position="98"/>
    </location>
</feature>
<dbReference type="OrthoDB" id="8404154at2"/>
<comment type="similarity">
    <text evidence="2">Belongs to the binding-protein-dependent transport system permease family. CysTW subfamily.</text>
</comment>
<feature type="transmembrane region" description="Helical" evidence="8">
    <location>
        <begin position="110"/>
        <end position="138"/>
    </location>
</feature>
<feature type="transmembrane region" description="Helical" evidence="8">
    <location>
        <begin position="21"/>
        <end position="46"/>
    </location>
</feature>
<evidence type="ECO:0000256" key="2">
    <source>
        <dbReference type="ARBA" id="ARBA00007069"/>
    </source>
</evidence>
<evidence type="ECO:0000256" key="5">
    <source>
        <dbReference type="ARBA" id="ARBA00022692"/>
    </source>
</evidence>
<keyword evidence="4" id="KW-1003">Cell membrane</keyword>